<dbReference type="InterPro" id="IPR027417">
    <property type="entry name" value="P-loop_NTPase"/>
</dbReference>
<dbReference type="SUPFAM" id="SSF52540">
    <property type="entry name" value="P-loop containing nucleoside triphosphate hydrolases"/>
    <property type="match status" value="1"/>
</dbReference>
<dbReference type="InterPro" id="IPR045063">
    <property type="entry name" value="Dynamin_N"/>
</dbReference>
<accession>A0A7S4A084</accession>
<gene>
    <name evidence="4" type="ORF">PCAL00307_LOCUS15120</name>
    <name evidence="5" type="ORF">PECAL_6P07590</name>
</gene>
<feature type="transmembrane region" description="Helical" evidence="2">
    <location>
        <begin position="373"/>
        <end position="393"/>
    </location>
</feature>
<feature type="transmembrane region" description="Helical" evidence="2">
    <location>
        <begin position="345"/>
        <end position="367"/>
    </location>
</feature>
<keyword evidence="2" id="KW-1133">Transmembrane helix</keyword>
<keyword evidence="6" id="KW-1185">Reference proteome</keyword>
<dbReference type="EMBL" id="CAKKNE010000006">
    <property type="protein sequence ID" value="CAH0379156.1"/>
    <property type="molecule type" value="Genomic_DNA"/>
</dbReference>
<dbReference type="Pfam" id="PF00350">
    <property type="entry name" value="Dynamin_N"/>
    <property type="match status" value="1"/>
</dbReference>
<proteinExistence type="predicted"/>
<dbReference type="PANTHER" id="PTHR43681">
    <property type="entry name" value="TRANSMEMBRANE GTPASE FZO"/>
    <property type="match status" value="1"/>
</dbReference>
<evidence type="ECO:0000313" key="4">
    <source>
        <dbReference type="EMBL" id="CAE0699684.1"/>
    </source>
</evidence>
<organism evidence="4">
    <name type="scientific">Pelagomonas calceolata</name>
    <dbReference type="NCBI Taxonomy" id="35677"/>
    <lineage>
        <taxon>Eukaryota</taxon>
        <taxon>Sar</taxon>
        <taxon>Stramenopiles</taxon>
        <taxon>Ochrophyta</taxon>
        <taxon>Pelagophyceae</taxon>
        <taxon>Pelagomonadales</taxon>
        <taxon>Pelagomonadaceae</taxon>
        <taxon>Pelagomonas</taxon>
    </lineage>
</organism>
<keyword evidence="2" id="KW-0812">Transmembrane</keyword>
<feature type="domain" description="Dynamin N-terminal" evidence="3">
    <location>
        <begin position="71"/>
        <end position="218"/>
    </location>
</feature>
<evidence type="ECO:0000313" key="5">
    <source>
        <dbReference type="EMBL" id="CAH0379156.1"/>
    </source>
</evidence>
<dbReference type="Proteomes" id="UP000789595">
    <property type="component" value="Unassembled WGS sequence"/>
</dbReference>
<reference evidence="4" key="1">
    <citation type="submission" date="2021-01" db="EMBL/GenBank/DDBJ databases">
        <authorList>
            <person name="Corre E."/>
            <person name="Pelletier E."/>
            <person name="Niang G."/>
            <person name="Scheremetjew M."/>
            <person name="Finn R."/>
            <person name="Kale V."/>
            <person name="Holt S."/>
            <person name="Cochrane G."/>
            <person name="Meng A."/>
            <person name="Brown T."/>
            <person name="Cohen L."/>
        </authorList>
    </citation>
    <scope>NUCLEOTIDE SEQUENCE</scope>
    <source>
        <strain evidence="4">CCMP1756</strain>
    </source>
</reference>
<dbReference type="PANTHER" id="PTHR43681:SF1">
    <property type="entry name" value="SARCALUMENIN"/>
    <property type="match status" value="1"/>
</dbReference>
<protein>
    <recommendedName>
        <fullName evidence="3">Dynamin N-terminal domain-containing protein</fullName>
    </recommendedName>
</protein>
<evidence type="ECO:0000259" key="3">
    <source>
        <dbReference type="Pfam" id="PF00350"/>
    </source>
</evidence>
<evidence type="ECO:0000256" key="2">
    <source>
        <dbReference type="SAM" id="Phobius"/>
    </source>
</evidence>
<dbReference type="EMBL" id="HBIW01017536">
    <property type="protein sequence ID" value="CAE0699684.1"/>
    <property type="molecule type" value="Transcribed_RNA"/>
</dbReference>
<dbReference type="OrthoDB" id="1716625at2759"/>
<reference evidence="5" key="2">
    <citation type="submission" date="2021-11" db="EMBL/GenBank/DDBJ databases">
        <authorList>
            <consortium name="Genoscope - CEA"/>
            <person name="William W."/>
        </authorList>
    </citation>
    <scope>NUCLEOTIDE SEQUENCE</scope>
</reference>
<dbReference type="InterPro" id="IPR051943">
    <property type="entry name" value="TRAFAC_Dynamin-like_GTPase"/>
</dbReference>
<feature type="region of interest" description="Disordered" evidence="1">
    <location>
        <begin position="478"/>
        <end position="497"/>
    </location>
</feature>
<evidence type="ECO:0000313" key="6">
    <source>
        <dbReference type="Proteomes" id="UP000789595"/>
    </source>
</evidence>
<evidence type="ECO:0000256" key="1">
    <source>
        <dbReference type="SAM" id="MobiDB-lite"/>
    </source>
</evidence>
<sequence>MWRHASRRILQAARQTRTLKSLIKKRPQDDDALLDTLRSCTQLYESHIAPTNDTTMGPLERNYQPTMLPFVLLLGNHSSGKSSFANYALGRRVQQCGVAPTDDGFTVIAPGEEDADQDGPALVSDPDLGFEGLRQFGPGLVQHAKLKLRTDLAATNFCLIDSPGMIDAPGGSTLDHGHERGYNFEASVRWFADRADVILLFFDPDKPGTTGETLSVLTNALSGCDHKLHIILNKADRFEKIHDFARAYGALCWNLSKVIPRKDLPRIYTTCIPPAEGEVREGHGDLANGLEDLRRTRDDVMAEVFRAPTRRVDNAVTRLRDAASVLLMHLDVCSAARSARRKELFALYAPSVLAAAACVSGAGGLFVAGAVSPAVACGAGGLAATAGLHYLNAKNCRRNLERLDSQEGLDSLYRKIYAKESVRGDGESLATWHVVRQHLLEKVVPVGGAALAPAAPMGAHKKLRKILDVEAPRLRRQAAPATYPNVRHDDGSEAAVP</sequence>
<dbReference type="AlphaFoldDB" id="A0A7S4A084"/>
<name>A0A7S4A084_9STRA</name>
<dbReference type="Gene3D" id="3.40.50.300">
    <property type="entry name" value="P-loop containing nucleotide triphosphate hydrolases"/>
    <property type="match status" value="1"/>
</dbReference>
<keyword evidence="2" id="KW-0472">Membrane</keyword>